<organism evidence="4 5">
    <name type="scientific">Halodurantibacterium flavum</name>
    <dbReference type="NCBI Taxonomy" id="1382802"/>
    <lineage>
        <taxon>Bacteria</taxon>
        <taxon>Pseudomonadati</taxon>
        <taxon>Pseudomonadota</taxon>
        <taxon>Alphaproteobacteria</taxon>
        <taxon>Rhodobacterales</taxon>
        <taxon>Paracoccaceae</taxon>
        <taxon>Halodurantibacterium</taxon>
    </lineage>
</organism>
<dbReference type="Gene3D" id="3.40.50.720">
    <property type="entry name" value="NAD(P)-binding Rossmann-like Domain"/>
    <property type="match status" value="2"/>
</dbReference>
<dbReference type="EMBL" id="JBHUGH010000002">
    <property type="protein sequence ID" value="MFD1911204.1"/>
    <property type="molecule type" value="Genomic_DNA"/>
</dbReference>
<name>A0ABW4S0R9_9RHOB</name>
<dbReference type="SUPFAM" id="SSF51735">
    <property type="entry name" value="NAD(P)-binding Rossmann-fold domains"/>
    <property type="match status" value="1"/>
</dbReference>
<dbReference type="InterPro" id="IPR029753">
    <property type="entry name" value="D-isomer_DH_CS"/>
</dbReference>
<dbReference type="RefSeq" id="WP_390259409.1">
    <property type="nucleotide sequence ID" value="NZ_JBHUGH010000002.1"/>
</dbReference>
<comment type="caution">
    <text evidence="4">The sequence shown here is derived from an EMBL/GenBank/DDBJ whole genome shotgun (WGS) entry which is preliminary data.</text>
</comment>
<dbReference type="InterPro" id="IPR050223">
    <property type="entry name" value="D-isomer_2-hydroxyacid_DH"/>
</dbReference>
<keyword evidence="1" id="KW-0560">Oxidoreductase</keyword>
<accession>A0ABW4S0R9</accession>
<dbReference type="Proteomes" id="UP001597353">
    <property type="component" value="Unassembled WGS sequence"/>
</dbReference>
<dbReference type="PANTHER" id="PTHR10996">
    <property type="entry name" value="2-HYDROXYACID DEHYDROGENASE-RELATED"/>
    <property type="match status" value="1"/>
</dbReference>
<protein>
    <submittedName>
        <fullName evidence="4">2-hydroxyacid dehydrogenase</fullName>
    </submittedName>
</protein>
<dbReference type="PANTHER" id="PTHR10996:SF178">
    <property type="entry name" value="2-HYDROXYACID DEHYDROGENASE YGL185C-RELATED"/>
    <property type="match status" value="1"/>
</dbReference>
<dbReference type="SUPFAM" id="SSF52283">
    <property type="entry name" value="Formate/glycerate dehydrogenase catalytic domain-like"/>
    <property type="match status" value="1"/>
</dbReference>
<dbReference type="InterPro" id="IPR036291">
    <property type="entry name" value="NAD(P)-bd_dom_sf"/>
</dbReference>
<proteinExistence type="predicted"/>
<keyword evidence="2" id="KW-0520">NAD</keyword>
<evidence type="ECO:0000313" key="4">
    <source>
        <dbReference type="EMBL" id="MFD1911204.1"/>
    </source>
</evidence>
<feature type="domain" description="D-isomer specific 2-hydroxyacid dehydrogenase NAD-binding" evidence="3">
    <location>
        <begin position="110"/>
        <end position="288"/>
    </location>
</feature>
<evidence type="ECO:0000256" key="1">
    <source>
        <dbReference type="ARBA" id="ARBA00023002"/>
    </source>
</evidence>
<evidence type="ECO:0000256" key="2">
    <source>
        <dbReference type="ARBA" id="ARBA00023027"/>
    </source>
</evidence>
<dbReference type="CDD" id="cd12175">
    <property type="entry name" value="2-Hacid_dh_11"/>
    <property type="match status" value="1"/>
</dbReference>
<evidence type="ECO:0000313" key="5">
    <source>
        <dbReference type="Proteomes" id="UP001597353"/>
    </source>
</evidence>
<sequence>MTDDVTLVLLDPAAPDRLERIAAFLPEGWQIRTAASRDAADQEAALAGAQFAITGDVPVTAAMMAVPGLRAVHKWGVGYDGIDLDAARAAGVRVLRTTGSNAVAVAETTLGLILAVNRNIMRGHCGIQGGQWLKGALGPSSMKLSGRTVGIVGMGYIGKALVRLLQGFGCTVIYTKRSPLSEAEEAELGAQFVPLEELLTRADVVTLNCELNASTRNLIGAAQLAMMKPDAILVNAARGGVLDEAALAEAIHANRLRGAGIDVFAVEPIQPDNPLIGLDRVVLTPHVAAISADSFALSLERMIGNLLAIHEGRDPRDIDILV</sequence>
<dbReference type="Pfam" id="PF02826">
    <property type="entry name" value="2-Hacid_dh_C"/>
    <property type="match status" value="1"/>
</dbReference>
<dbReference type="PROSITE" id="PS00671">
    <property type="entry name" value="D_2_HYDROXYACID_DH_3"/>
    <property type="match status" value="1"/>
</dbReference>
<gene>
    <name evidence="4" type="ORF">ACFSGJ_03135</name>
</gene>
<evidence type="ECO:0000259" key="3">
    <source>
        <dbReference type="Pfam" id="PF02826"/>
    </source>
</evidence>
<keyword evidence="5" id="KW-1185">Reference proteome</keyword>
<reference evidence="5" key="1">
    <citation type="journal article" date="2019" name="Int. J. Syst. Evol. Microbiol.">
        <title>The Global Catalogue of Microorganisms (GCM) 10K type strain sequencing project: providing services to taxonomists for standard genome sequencing and annotation.</title>
        <authorList>
            <consortium name="The Broad Institute Genomics Platform"/>
            <consortium name="The Broad Institute Genome Sequencing Center for Infectious Disease"/>
            <person name="Wu L."/>
            <person name="Ma J."/>
        </authorList>
    </citation>
    <scope>NUCLEOTIDE SEQUENCE [LARGE SCALE GENOMIC DNA]</scope>
    <source>
        <strain evidence="5">CGMCC 4.7242</strain>
    </source>
</reference>
<dbReference type="InterPro" id="IPR006140">
    <property type="entry name" value="D-isomer_DH_NAD-bd"/>
</dbReference>